<organism evidence="15 16">
    <name type="scientific">Phytoactinopolyspora mesophila</name>
    <dbReference type="NCBI Taxonomy" id="2650750"/>
    <lineage>
        <taxon>Bacteria</taxon>
        <taxon>Bacillati</taxon>
        <taxon>Actinomycetota</taxon>
        <taxon>Actinomycetes</taxon>
        <taxon>Jiangellales</taxon>
        <taxon>Jiangellaceae</taxon>
        <taxon>Phytoactinopolyspora</taxon>
    </lineage>
</organism>
<dbReference type="Pfam" id="PF00664">
    <property type="entry name" value="ABC_membrane"/>
    <property type="match status" value="1"/>
</dbReference>
<dbReference type="GO" id="GO:0005524">
    <property type="term" value="F:ATP binding"/>
    <property type="evidence" value="ECO:0007669"/>
    <property type="project" value="UniProtKB-KW"/>
</dbReference>
<dbReference type="PANTHER" id="PTHR24221">
    <property type="entry name" value="ATP-BINDING CASSETTE SUB-FAMILY B"/>
    <property type="match status" value="1"/>
</dbReference>
<keyword evidence="6" id="KW-0547">Nucleotide-binding</keyword>
<evidence type="ECO:0000256" key="11">
    <source>
        <dbReference type="SAM" id="MobiDB-lite"/>
    </source>
</evidence>
<feature type="transmembrane region" description="Helical" evidence="12">
    <location>
        <begin position="83"/>
        <end position="109"/>
    </location>
</feature>
<keyword evidence="2" id="KW-0813">Transport</keyword>
<feature type="transmembrane region" description="Helical" evidence="12">
    <location>
        <begin position="269"/>
        <end position="292"/>
    </location>
</feature>
<dbReference type="AlphaFoldDB" id="A0A7K3M643"/>
<dbReference type="SUPFAM" id="SSF90123">
    <property type="entry name" value="ABC transporter transmembrane region"/>
    <property type="match status" value="1"/>
</dbReference>
<dbReference type="SMART" id="SM00382">
    <property type="entry name" value="AAA"/>
    <property type="match status" value="1"/>
</dbReference>
<evidence type="ECO:0000256" key="8">
    <source>
        <dbReference type="ARBA" id="ARBA00022989"/>
    </source>
</evidence>
<dbReference type="Pfam" id="PF00005">
    <property type="entry name" value="ABC_tran"/>
    <property type="match status" value="1"/>
</dbReference>
<accession>A0A7K3M643</accession>
<dbReference type="InterPro" id="IPR027417">
    <property type="entry name" value="P-loop_NTPase"/>
</dbReference>
<evidence type="ECO:0000256" key="3">
    <source>
        <dbReference type="ARBA" id="ARBA00022475"/>
    </source>
</evidence>
<keyword evidence="8 12" id="KW-1133">Transmembrane helix</keyword>
<dbReference type="GO" id="GO:0034040">
    <property type="term" value="F:ATPase-coupled lipid transmembrane transporter activity"/>
    <property type="evidence" value="ECO:0007669"/>
    <property type="project" value="TreeGrafter"/>
</dbReference>
<evidence type="ECO:0000256" key="10">
    <source>
        <dbReference type="ARBA" id="ARBA00023455"/>
    </source>
</evidence>
<comment type="similarity">
    <text evidence="10">Belongs to the ABC transporter superfamily. Siderophore-Fe(3+) uptake transporter (SIUT) (TC 3.A.1.21) family.</text>
</comment>
<dbReference type="PROSITE" id="PS50893">
    <property type="entry name" value="ABC_TRANSPORTER_2"/>
    <property type="match status" value="1"/>
</dbReference>
<dbReference type="GO" id="GO:0016887">
    <property type="term" value="F:ATP hydrolysis activity"/>
    <property type="evidence" value="ECO:0007669"/>
    <property type="project" value="InterPro"/>
</dbReference>
<evidence type="ECO:0000256" key="1">
    <source>
        <dbReference type="ARBA" id="ARBA00004429"/>
    </source>
</evidence>
<dbReference type="InterPro" id="IPR017871">
    <property type="entry name" value="ABC_transporter-like_CS"/>
</dbReference>
<comment type="subcellular location">
    <subcellularLocation>
        <location evidence="1">Cell inner membrane</location>
        <topology evidence="1">Multi-pass membrane protein</topology>
    </subcellularLocation>
</comment>
<dbReference type="FunFam" id="3.40.50.300:FF:000221">
    <property type="entry name" value="Multidrug ABC transporter ATP-binding protein"/>
    <property type="match status" value="1"/>
</dbReference>
<feature type="domain" description="ABC transporter" evidence="13">
    <location>
        <begin position="361"/>
        <end position="596"/>
    </location>
</feature>
<feature type="transmembrane region" description="Helical" evidence="12">
    <location>
        <begin position="188"/>
        <end position="206"/>
    </location>
</feature>
<name>A0A7K3M643_9ACTN</name>
<proteinExistence type="inferred from homology"/>
<feature type="transmembrane region" description="Helical" evidence="12">
    <location>
        <begin position="304"/>
        <end position="322"/>
    </location>
</feature>
<keyword evidence="4" id="KW-0997">Cell inner membrane</keyword>
<keyword evidence="7 15" id="KW-0067">ATP-binding</keyword>
<feature type="domain" description="ABC transmembrane type-1" evidence="14">
    <location>
        <begin position="47"/>
        <end position="330"/>
    </location>
</feature>
<keyword evidence="5 12" id="KW-0812">Transmembrane</keyword>
<dbReference type="InterPro" id="IPR039421">
    <property type="entry name" value="Type_1_exporter"/>
</dbReference>
<evidence type="ECO:0000256" key="9">
    <source>
        <dbReference type="ARBA" id="ARBA00023136"/>
    </source>
</evidence>
<evidence type="ECO:0000313" key="15">
    <source>
        <dbReference type="EMBL" id="NDL58726.1"/>
    </source>
</evidence>
<feature type="region of interest" description="Disordered" evidence="11">
    <location>
        <begin position="1"/>
        <end position="26"/>
    </location>
</feature>
<dbReference type="InterPro" id="IPR003593">
    <property type="entry name" value="AAA+_ATPase"/>
</dbReference>
<dbReference type="Gene3D" id="1.20.1560.10">
    <property type="entry name" value="ABC transporter type 1, transmembrane domain"/>
    <property type="match status" value="1"/>
</dbReference>
<dbReference type="PANTHER" id="PTHR24221:SF397">
    <property type="entry name" value="ABC TRANSPORTER, ATP-BINDING TRANSMEMBRANE PROTEIN"/>
    <property type="match status" value="1"/>
</dbReference>
<keyword evidence="9 12" id="KW-0472">Membrane</keyword>
<dbReference type="RefSeq" id="WP_162451412.1">
    <property type="nucleotide sequence ID" value="NZ_WLZY01000005.1"/>
</dbReference>
<dbReference type="GO" id="GO:0005886">
    <property type="term" value="C:plasma membrane"/>
    <property type="evidence" value="ECO:0007669"/>
    <property type="project" value="UniProtKB-SubCell"/>
</dbReference>
<dbReference type="PROSITE" id="PS50929">
    <property type="entry name" value="ABC_TM1F"/>
    <property type="match status" value="1"/>
</dbReference>
<dbReference type="GO" id="GO:0140359">
    <property type="term" value="F:ABC-type transporter activity"/>
    <property type="evidence" value="ECO:0007669"/>
    <property type="project" value="InterPro"/>
</dbReference>
<keyword evidence="16" id="KW-1185">Reference proteome</keyword>
<comment type="caution">
    <text evidence="15">The sequence shown here is derived from an EMBL/GenBank/DDBJ whole genome shotgun (WGS) entry which is preliminary data.</text>
</comment>
<feature type="transmembrane region" description="Helical" evidence="12">
    <location>
        <begin position="46"/>
        <end position="71"/>
    </location>
</feature>
<dbReference type="Gene3D" id="3.40.50.300">
    <property type="entry name" value="P-loop containing nucleotide triphosphate hydrolases"/>
    <property type="match status" value="1"/>
</dbReference>
<sequence length="628" mass="67449">MSTGTAEQTHDQAPEETASAPPPPESTLRSRIALLLPFARDDAGRYLLSAVLATLGTLSQLGPFYVIYLAIRDILDGSVSGSRMYGLALAALAFVVSQYVLMALAMLVSHRAAFGTLYRLRIQSGDRLGRVPLGRVTGKRSGEIQRTISEDVERLESFLGHAIPDLVSAVVVVLATTTWLFLVDWRMALAAVACLIVAVILMGRAMTSSQALMGGYAASMARMNGSIVEMVRGLPVVRMFNRTGDTFTETKDAIEAAAKYQADWGRAFLPLYTAFFTLTSATIVTIVPVGLVLWTNDAIGTAELLFFFVIGLGYGAPVVKLLDFGANMSHLTYGAELVNELKDADVLPEADQPAELSDTSVEFEDVSFRHAGAGRPTLDRVSFRAEPRTITALVGPSGAGKTTVGQLICRFFDVDEGAVRVGGADLRDIPSSQLMEHVSFVFQDTFLFDDTVEANLRLAKADATEAELVTACRSARAHEFISALPDGYRTRIGAQGARLSGGQRQRLAIARTLLKHTDIVVLDEATAFVDPENEVALQEAINALISDRTVIMIAHRLSTIAGADQILVVDEGRIVECGQHGDLVSRGGLYTRMWAAFQSIEDIALGDAVRANAASPDSGTATPSEELT</sequence>
<evidence type="ECO:0000256" key="4">
    <source>
        <dbReference type="ARBA" id="ARBA00022519"/>
    </source>
</evidence>
<evidence type="ECO:0000256" key="6">
    <source>
        <dbReference type="ARBA" id="ARBA00022741"/>
    </source>
</evidence>
<evidence type="ECO:0000256" key="7">
    <source>
        <dbReference type="ARBA" id="ARBA00022840"/>
    </source>
</evidence>
<dbReference type="Proteomes" id="UP000460435">
    <property type="component" value="Unassembled WGS sequence"/>
</dbReference>
<dbReference type="EMBL" id="WLZY01000005">
    <property type="protein sequence ID" value="NDL58726.1"/>
    <property type="molecule type" value="Genomic_DNA"/>
</dbReference>
<gene>
    <name evidence="15" type="ORF">F7O44_16780</name>
</gene>
<dbReference type="PROSITE" id="PS00211">
    <property type="entry name" value="ABC_TRANSPORTER_1"/>
    <property type="match status" value="1"/>
</dbReference>
<protein>
    <submittedName>
        <fullName evidence="15">ATP-binding cassette domain-containing protein</fullName>
    </submittedName>
</protein>
<dbReference type="SUPFAM" id="SSF52540">
    <property type="entry name" value="P-loop containing nucleoside triphosphate hydrolases"/>
    <property type="match status" value="1"/>
</dbReference>
<evidence type="ECO:0000256" key="5">
    <source>
        <dbReference type="ARBA" id="ARBA00022692"/>
    </source>
</evidence>
<evidence type="ECO:0000259" key="13">
    <source>
        <dbReference type="PROSITE" id="PS50893"/>
    </source>
</evidence>
<dbReference type="InterPro" id="IPR011527">
    <property type="entry name" value="ABC1_TM_dom"/>
</dbReference>
<evidence type="ECO:0000259" key="14">
    <source>
        <dbReference type="PROSITE" id="PS50929"/>
    </source>
</evidence>
<dbReference type="InterPro" id="IPR003439">
    <property type="entry name" value="ABC_transporter-like_ATP-bd"/>
</dbReference>
<evidence type="ECO:0000256" key="12">
    <source>
        <dbReference type="SAM" id="Phobius"/>
    </source>
</evidence>
<reference evidence="15 16" key="1">
    <citation type="submission" date="2019-11" db="EMBL/GenBank/DDBJ databases">
        <authorList>
            <person name="Li X.-J."/>
            <person name="Feng X.-M."/>
        </authorList>
    </citation>
    <scope>NUCLEOTIDE SEQUENCE [LARGE SCALE GENOMIC DNA]</scope>
    <source>
        <strain evidence="15 16">XMNu-373</strain>
    </source>
</reference>
<dbReference type="InterPro" id="IPR036640">
    <property type="entry name" value="ABC1_TM_sf"/>
</dbReference>
<evidence type="ECO:0000256" key="2">
    <source>
        <dbReference type="ARBA" id="ARBA00022448"/>
    </source>
</evidence>
<evidence type="ECO:0000313" key="16">
    <source>
        <dbReference type="Proteomes" id="UP000460435"/>
    </source>
</evidence>
<feature type="transmembrane region" description="Helical" evidence="12">
    <location>
        <begin position="162"/>
        <end position="182"/>
    </location>
</feature>
<keyword evidence="3" id="KW-1003">Cell membrane</keyword>